<keyword evidence="1" id="KW-0614">Plasmid</keyword>
<dbReference type="EMBL" id="CP000528">
    <property type="protein sequence ID" value="ABM29968.1"/>
    <property type="molecule type" value="Genomic_DNA"/>
</dbReference>
<proteinExistence type="predicted"/>
<name>A0A0H3AC11_NITV4</name>
<organism evidence="1 2">
    <name type="scientific">Nitratidesulfovibrio vulgaris (strain DP4)</name>
    <name type="common">Desulfovibrio vulgaris</name>
    <dbReference type="NCBI Taxonomy" id="391774"/>
    <lineage>
        <taxon>Bacteria</taxon>
        <taxon>Pseudomonadati</taxon>
        <taxon>Thermodesulfobacteriota</taxon>
        <taxon>Desulfovibrionia</taxon>
        <taxon>Desulfovibrionales</taxon>
        <taxon>Desulfovibrionaceae</taxon>
        <taxon>Nitratidesulfovibrio</taxon>
    </lineage>
</organism>
<dbReference type="HOGENOM" id="CLU_2492842_0_0_7"/>
<accession>A0A0H3AC11</accession>
<dbReference type="Proteomes" id="UP000009173">
    <property type="component" value="Plasmid pDVUL01"/>
</dbReference>
<geneLocation type="plasmid" evidence="1 2">
    <name>pDVUL01</name>
</geneLocation>
<reference evidence="2" key="1">
    <citation type="journal article" date="2009" name="Environ. Microbiol.">
        <title>Contribution of mobile genetic elements to Desulfovibrio vulgaris genome plasticity.</title>
        <authorList>
            <person name="Walker C.B."/>
            <person name="Stolyar S."/>
            <person name="Chivian D."/>
            <person name="Pinel N."/>
            <person name="Gabster J.A."/>
            <person name="Dehal P.S."/>
            <person name="He Z."/>
            <person name="Yang Z.K."/>
            <person name="Yen H.C."/>
            <person name="Zhou J."/>
            <person name="Wall J.D."/>
            <person name="Hazen T.C."/>
            <person name="Arkin A.P."/>
            <person name="Stahl D.A."/>
        </authorList>
    </citation>
    <scope>NUCLEOTIDE SEQUENCE [LARGE SCALE GENOMIC DNA]</scope>
    <source>
        <strain evidence="2">DP4</strain>
    </source>
</reference>
<sequence>MHPPRPWLGSCRRPSPSTLVTGCPHNTAETCGPLVPAADAASQEWLAGTPCGRVNPARHARLGMMRHAVNRHHALWFTVKSDNRLS</sequence>
<evidence type="ECO:0000313" key="1">
    <source>
        <dbReference type="EMBL" id="ABM29968.1"/>
    </source>
</evidence>
<dbReference type="AlphaFoldDB" id="A0A0H3AC11"/>
<protein>
    <submittedName>
        <fullName evidence="1">Uncharacterized protein</fullName>
    </submittedName>
</protein>
<evidence type="ECO:0000313" key="2">
    <source>
        <dbReference type="Proteomes" id="UP000009173"/>
    </source>
</evidence>
<gene>
    <name evidence="1" type="ordered locus">Dvul_2957</name>
</gene>
<dbReference type="KEGG" id="dvl:Dvul_2957"/>